<sequence length="226" mass="25716">MSFTMDLLSGGIDLFYIDESARHPLYAATAVTVPFLRRSGFLGPWRFVWPDYQKKVEDWRRQLSKKHGIRFREELHAYQLIKGQGQLKRNWRNLLPNEAVDLYKDALATADFLPDASIITAYSTDASQFAGETGIGVCMLTLFQRMRSQCQARRTNGLVFFDEGNKSYITAFRMAQKYLPTGSSQGGWGSNATKKYAPKHVPEGCKLQALRYVLFHPIGRLNCLCS</sequence>
<dbReference type="AlphaFoldDB" id="M5EGG9"/>
<reference evidence="1 2" key="1">
    <citation type="submission" date="2013-02" db="EMBL/GenBank/DDBJ databases">
        <authorList>
            <person name="Genoscope - CEA"/>
        </authorList>
    </citation>
    <scope>NUCLEOTIDE SEQUENCE [LARGE SCALE GENOMIC DNA]</scope>
    <source>
        <strain evidence="1 2">STM 2683</strain>
    </source>
</reference>
<protein>
    <recommendedName>
        <fullName evidence="3">DUF3800 domain-containing protein</fullName>
    </recommendedName>
</protein>
<evidence type="ECO:0000313" key="2">
    <source>
        <dbReference type="Proteomes" id="UP000012062"/>
    </source>
</evidence>
<dbReference type="InterPro" id="IPR024524">
    <property type="entry name" value="DUF3800"/>
</dbReference>
<proteinExistence type="predicted"/>
<keyword evidence="2" id="KW-1185">Reference proteome</keyword>
<accession>M5EGG9</accession>
<dbReference type="EMBL" id="CAUM01000009">
    <property type="protein sequence ID" value="CCV03447.1"/>
    <property type="molecule type" value="Genomic_DNA"/>
</dbReference>
<gene>
    <name evidence="1" type="ORF">MESS2_1060003</name>
</gene>
<organism evidence="1 2">
    <name type="scientific">Mesorhizobium metallidurans STM 2683</name>
    <dbReference type="NCBI Taxonomy" id="1297569"/>
    <lineage>
        <taxon>Bacteria</taxon>
        <taxon>Pseudomonadati</taxon>
        <taxon>Pseudomonadota</taxon>
        <taxon>Alphaproteobacteria</taxon>
        <taxon>Hyphomicrobiales</taxon>
        <taxon>Phyllobacteriaceae</taxon>
        <taxon>Mesorhizobium</taxon>
    </lineage>
</organism>
<dbReference type="Proteomes" id="UP000012062">
    <property type="component" value="Unassembled WGS sequence"/>
</dbReference>
<dbReference type="Pfam" id="PF12686">
    <property type="entry name" value="DUF3800"/>
    <property type="match status" value="1"/>
</dbReference>
<comment type="caution">
    <text evidence="1">The sequence shown here is derived from an EMBL/GenBank/DDBJ whole genome shotgun (WGS) entry which is preliminary data.</text>
</comment>
<evidence type="ECO:0000313" key="1">
    <source>
        <dbReference type="EMBL" id="CCV03447.1"/>
    </source>
</evidence>
<evidence type="ECO:0008006" key="3">
    <source>
        <dbReference type="Google" id="ProtNLM"/>
    </source>
</evidence>
<dbReference type="STRING" id="1297569.MESS2_1060003"/>
<name>M5EGG9_9HYPH</name>